<evidence type="ECO:0000256" key="4">
    <source>
        <dbReference type="ARBA" id="ARBA00022989"/>
    </source>
</evidence>
<keyword evidence="3" id="KW-0256">Endoplasmic reticulum</keyword>
<dbReference type="Proteomes" id="UP000774326">
    <property type="component" value="Unassembled WGS sequence"/>
</dbReference>
<evidence type="ECO:0000256" key="2">
    <source>
        <dbReference type="ARBA" id="ARBA00022692"/>
    </source>
</evidence>
<sequence length="240" mass="27796">MSKYFLPEALIPHLSSDSITPIPHAKLILERKWITYNDLLYIHTKYLEPKNISLPTLLKDLKFYTPEPQVSQYTPEFKRSLDQLRNKLEERSYQRLLRGKSINHSTINGNNEVDDNDEDANLSPAQMQKKVNEQITTIVNIFISVASVVYAIWYWTSNYHNLAYRVLLCLFTGILILVAEVVVYNSFIRKLKDARVKEGKKKEIKRVVDTVVFKGGKGGAKDKETIEFMKTRKSTKKNKA</sequence>
<dbReference type="GO" id="GO:0070072">
    <property type="term" value="P:vacuolar proton-transporting V-type ATPase complex assembly"/>
    <property type="evidence" value="ECO:0007669"/>
    <property type="project" value="InterPro"/>
</dbReference>
<reference evidence="7" key="2">
    <citation type="submission" date="2021-01" db="EMBL/GenBank/DDBJ databases">
        <authorList>
            <person name="Schikora-Tamarit M.A."/>
        </authorList>
    </citation>
    <scope>NUCLEOTIDE SEQUENCE</scope>
    <source>
        <strain evidence="7">CBS2887</strain>
    </source>
</reference>
<dbReference type="PANTHER" id="PTHR31394:SF1">
    <property type="entry name" value="TRANSMEMBRANE PROTEIN 199"/>
    <property type="match status" value="1"/>
</dbReference>
<feature type="transmembrane region" description="Helical" evidence="6">
    <location>
        <begin position="137"/>
        <end position="156"/>
    </location>
</feature>
<evidence type="ECO:0008006" key="9">
    <source>
        <dbReference type="Google" id="ProtNLM"/>
    </source>
</evidence>
<gene>
    <name evidence="7" type="ORF">WICPIJ_005423</name>
</gene>
<dbReference type="GO" id="GO:0005789">
    <property type="term" value="C:endoplasmic reticulum membrane"/>
    <property type="evidence" value="ECO:0007669"/>
    <property type="project" value="UniProtKB-SubCell"/>
</dbReference>
<comment type="caution">
    <text evidence="7">The sequence shown here is derived from an EMBL/GenBank/DDBJ whole genome shotgun (WGS) entry which is preliminary data.</text>
</comment>
<evidence type="ECO:0000256" key="6">
    <source>
        <dbReference type="SAM" id="Phobius"/>
    </source>
</evidence>
<feature type="transmembrane region" description="Helical" evidence="6">
    <location>
        <begin position="162"/>
        <end position="187"/>
    </location>
</feature>
<accession>A0A9P8Q3U7</accession>
<organism evidence="7 8">
    <name type="scientific">Wickerhamomyces pijperi</name>
    <name type="common">Yeast</name>
    <name type="synonym">Pichia pijperi</name>
    <dbReference type="NCBI Taxonomy" id="599730"/>
    <lineage>
        <taxon>Eukaryota</taxon>
        <taxon>Fungi</taxon>
        <taxon>Dikarya</taxon>
        <taxon>Ascomycota</taxon>
        <taxon>Saccharomycotina</taxon>
        <taxon>Saccharomycetes</taxon>
        <taxon>Phaffomycetales</taxon>
        <taxon>Wickerhamomycetaceae</taxon>
        <taxon>Wickerhamomyces</taxon>
    </lineage>
</organism>
<comment type="subcellular location">
    <subcellularLocation>
        <location evidence="1">Endoplasmic reticulum membrane</location>
        <topology evidence="1">Multi-pass membrane protein</topology>
    </subcellularLocation>
</comment>
<keyword evidence="2 6" id="KW-0812">Transmembrane</keyword>
<name>A0A9P8Q3U7_WICPI</name>
<evidence type="ECO:0000256" key="1">
    <source>
        <dbReference type="ARBA" id="ARBA00004477"/>
    </source>
</evidence>
<dbReference type="OrthoDB" id="3979937at2759"/>
<protein>
    <recommendedName>
        <fullName evidence="9">Vacuolar ATPase assembly integral membrane protein VPH2</fullName>
    </recommendedName>
</protein>
<keyword evidence="5 6" id="KW-0472">Membrane</keyword>
<dbReference type="Pfam" id="PF11712">
    <property type="entry name" value="Vma12"/>
    <property type="match status" value="1"/>
</dbReference>
<dbReference type="PANTHER" id="PTHR31394">
    <property type="entry name" value="TRANSMEMBRANE PROTEIN 199"/>
    <property type="match status" value="1"/>
</dbReference>
<keyword evidence="8" id="KW-1185">Reference proteome</keyword>
<proteinExistence type="predicted"/>
<evidence type="ECO:0000313" key="7">
    <source>
        <dbReference type="EMBL" id="KAH3683576.1"/>
    </source>
</evidence>
<evidence type="ECO:0000256" key="5">
    <source>
        <dbReference type="ARBA" id="ARBA00023136"/>
    </source>
</evidence>
<reference evidence="7" key="1">
    <citation type="journal article" date="2021" name="Open Biol.">
        <title>Shared evolutionary footprints suggest mitochondrial oxidative damage underlies multiple complex I losses in fungi.</title>
        <authorList>
            <person name="Schikora-Tamarit M.A."/>
            <person name="Marcet-Houben M."/>
            <person name="Nosek J."/>
            <person name="Gabaldon T."/>
        </authorList>
    </citation>
    <scope>NUCLEOTIDE SEQUENCE</scope>
    <source>
        <strain evidence="7">CBS2887</strain>
    </source>
</reference>
<dbReference type="InterPro" id="IPR021013">
    <property type="entry name" value="ATPase_Vma12"/>
</dbReference>
<keyword evidence="4 6" id="KW-1133">Transmembrane helix</keyword>
<evidence type="ECO:0000256" key="3">
    <source>
        <dbReference type="ARBA" id="ARBA00022824"/>
    </source>
</evidence>
<evidence type="ECO:0000313" key="8">
    <source>
        <dbReference type="Proteomes" id="UP000774326"/>
    </source>
</evidence>
<dbReference type="AlphaFoldDB" id="A0A9P8Q3U7"/>
<dbReference type="EMBL" id="JAEUBG010003037">
    <property type="protein sequence ID" value="KAH3683576.1"/>
    <property type="molecule type" value="Genomic_DNA"/>
</dbReference>